<comment type="caution">
    <text evidence="2">The sequence shown here is derived from an EMBL/GenBank/DDBJ whole genome shotgun (WGS) entry which is preliminary data.</text>
</comment>
<proteinExistence type="predicted"/>
<name>A0ABU1DEP3_9HYPH</name>
<evidence type="ECO:0000256" key="1">
    <source>
        <dbReference type="SAM" id="Coils"/>
    </source>
</evidence>
<gene>
    <name evidence="2" type="ORF">IHQ68_08025</name>
</gene>
<feature type="coiled-coil region" evidence="1">
    <location>
        <begin position="333"/>
        <end position="383"/>
    </location>
</feature>
<reference evidence="2" key="1">
    <citation type="submission" date="2020-10" db="EMBL/GenBank/DDBJ databases">
        <authorList>
            <person name="Abbas A."/>
            <person name="Razzaq R."/>
            <person name="Waqas M."/>
            <person name="Abbas N."/>
            <person name="Nielsen T.K."/>
            <person name="Hansen L.H."/>
            <person name="Hussain S."/>
            <person name="Shahid M."/>
        </authorList>
    </citation>
    <scope>NUCLEOTIDE SEQUENCE</scope>
    <source>
        <strain evidence="2">S14</strain>
    </source>
</reference>
<evidence type="ECO:0000313" key="3">
    <source>
        <dbReference type="Proteomes" id="UP001181622"/>
    </source>
</evidence>
<organism evidence="2 3">
    <name type="scientific">Chelatococcus sambhunathii</name>
    <dbReference type="NCBI Taxonomy" id="363953"/>
    <lineage>
        <taxon>Bacteria</taxon>
        <taxon>Pseudomonadati</taxon>
        <taxon>Pseudomonadota</taxon>
        <taxon>Alphaproteobacteria</taxon>
        <taxon>Hyphomicrobiales</taxon>
        <taxon>Chelatococcaceae</taxon>
        <taxon>Chelatococcus</taxon>
    </lineage>
</organism>
<dbReference type="EMBL" id="JADBEO010000013">
    <property type="protein sequence ID" value="MDR4306562.1"/>
    <property type="molecule type" value="Genomic_DNA"/>
</dbReference>
<evidence type="ECO:0000313" key="2">
    <source>
        <dbReference type="EMBL" id="MDR4306562.1"/>
    </source>
</evidence>
<accession>A0ABU1DEP3</accession>
<dbReference type="RefSeq" id="WP_309390541.1">
    <property type="nucleotide sequence ID" value="NZ_JADBEO010000013.1"/>
</dbReference>
<keyword evidence="1" id="KW-0175">Coiled coil</keyword>
<dbReference type="Gene3D" id="1.10.530.10">
    <property type="match status" value="1"/>
</dbReference>
<sequence>MASEDAQLVIDLEARIRDFERNFEKANRTAQRQFGAIEARAKEAASRLERSMSDAADRSNDSLSRLSRGASAVGLAVKGALAGLAAGAFAGVSIDGVDKSIADLAKLNDVAERTGASAQFVQEFAFAVRQSGGESADAANGLQKFSINVSKAAAGGGDLAKVFEANGVAMRNAKGEMRPLSDLLGDFAELIKNAESEQDRLNLATMAFGRSGGPALVLALADGRKGLADMAAQANRAGAVLGNDLVKKAADLDDKLTELKDGLDGLGKQIAVEFGGDVVKSALEEFLQALREAKSLIEGIRDGDLGKVFEGWKIEGGILGYFMGKPAPQPSGLDDLKKQADELRAKIEEASKLPENTPGGALLENYKRQLADIEEKIRRINANPLDFTPKHAGLTADGLPAVAGKPTVIPSEGGSGGSNPLGSGDAIAQYVRRVIAAESGGNNHATNSTSTATGAGQFIESTWLALFRKHYPEQARTMGESAILALRKDSDVTKTLIEAYAKENAATLRAAGVSVNEAALHLSHFLGAGDAAKVLKAAPGTLLAGLISSKSIAANPSLLGAGKTTDDVIAYAERRANATRLAAGDRTDAEKTADRQAEAIKRVMDALGLEADQIGKTAQQQEVLQQIQRAGVDINSKEGQAIAAKIAEIYRLKAAQEATAKSTEQANKARQTFVDMGASATSGFLQDLRAGATAADALNNALGRVADQLIEMAVKQIFQNAFAPPSGTTAAAGTTGGVGIFGFLGKLLGFDRGGYTGDGGKYEPAGVVHRGEFVISKEATRRIGVANLEALHRAGKGYASGGLVGGSVSLPRARELPTPLRPATPQLGRGMTSNVVTLAPNITVNASGGTPAQNDDLAKRTAAEVEGSLRELVRSELGQQLRQGGMLNSGRR</sequence>
<keyword evidence="3" id="KW-1185">Reference proteome</keyword>
<protein>
    <submittedName>
        <fullName evidence="2">Uncharacterized protein</fullName>
    </submittedName>
</protein>
<dbReference type="Proteomes" id="UP001181622">
    <property type="component" value="Unassembled WGS sequence"/>
</dbReference>